<comment type="caution">
    <text evidence="1">The sequence shown here is derived from an EMBL/GenBank/DDBJ whole genome shotgun (WGS) entry which is preliminary data.</text>
</comment>
<dbReference type="AlphaFoldDB" id="A0A2I0JNS2"/>
<organism evidence="1 2">
    <name type="scientific">Punica granatum</name>
    <name type="common">Pomegranate</name>
    <dbReference type="NCBI Taxonomy" id="22663"/>
    <lineage>
        <taxon>Eukaryota</taxon>
        <taxon>Viridiplantae</taxon>
        <taxon>Streptophyta</taxon>
        <taxon>Embryophyta</taxon>
        <taxon>Tracheophyta</taxon>
        <taxon>Spermatophyta</taxon>
        <taxon>Magnoliopsida</taxon>
        <taxon>eudicotyledons</taxon>
        <taxon>Gunneridae</taxon>
        <taxon>Pentapetalae</taxon>
        <taxon>rosids</taxon>
        <taxon>malvids</taxon>
        <taxon>Myrtales</taxon>
        <taxon>Lythraceae</taxon>
        <taxon>Punica</taxon>
    </lineage>
</organism>
<sequence>MGSNVPHTLNAPNPSAEWDLTSSYHYARSTAYVEGDLDRMCSQLDITRELDRPNGYSKNQSILLSPVGPIGPDPRLLSPRCFNLFIGHSKHTDTRARAYATQLGSVHLPGDAHVKRSRHLPFYDPKVEVRQVTRV</sequence>
<evidence type="ECO:0000313" key="2">
    <source>
        <dbReference type="Proteomes" id="UP000233551"/>
    </source>
</evidence>
<dbReference type="EMBL" id="PGOL01001466">
    <property type="protein sequence ID" value="PKI57935.1"/>
    <property type="molecule type" value="Genomic_DNA"/>
</dbReference>
<reference evidence="1 2" key="1">
    <citation type="submission" date="2017-11" db="EMBL/GenBank/DDBJ databases">
        <title>De-novo sequencing of pomegranate (Punica granatum L.) genome.</title>
        <authorList>
            <person name="Akparov Z."/>
            <person name="Amiraslanov A."/>
            <person name="Hajiyeva S."/>
            <person name="Abbasov M."/>
            <person name="Kaur K."/>
            <person name="Hamwieh A."/>
            <person name="Solovyev V."/>
            <person name="Salamov A."/>
            <person name="Braich B."/>
            <person name="Kosarev P."/>
            <person name="Mahmoud A."/>
            <person name="Hajiyev E."/>
            <person name="Babayeva S."/>
            <person name="Izzatullayeva V."/>
            <person name="Mammadov A."/>
            <person name="Mammadov A."/>
            <person name="Sharifova S."/>
            <person name="Ojaghi J."/>
            <person name="Eynullazada K."/>
            <person name="Bayramov B."/>
            <person name="Abdulazimova A."/>
            <person name="Shahmuradov I."/>
        </authorList>
    </citation>
    <scope>NUCLEOTIDE SEQUENCE [LARGE SCALE GENOMIC DNA]</scope>
    <source>
        <strain evidence="2">cv. AG2017</strain>
        <tissue evidence="1">Leaf</tissue>
    </source>
</reference>
<gene>
    <name evidence="1" type="ORF">CRG98_021684</name>
</gene>
<accession>A0A2I0JNS2</accession>
<name>A0A2I0JNS2_PUNGR</name>
<proteinExistence type="predicted"/>
<dbReference type="Proteomes" id="UP000233551">
    <property type="component" value="Unassembled WGS sequence"/>
</dbReference>
<protein>
    <submittedName>
        <fullName evidence="1">Uncharacterized protein</fullName>
    </submittedName>
</protein>
<evidence type="ECO:0000313" key="1">
    <source>
        <dbReference type="EMBL" id="PKI57935.1"/>
    </source>
</evidence>
<keyword evidence="2" id="KW-1185">Reference proteome</keyword>